<name>A0A2C6KH65_9APIC</name>
<keyword evidence="3" id="KW-1185">Reference proteome</keyword>
<sequence>MHVSRSWTGRAVGLVSPSLAPGDHHGPGTSKAVSGLGAFEGPLLPYHSCRSSFSQPCRHAFPSTTRRLRSSPLRHGTLYSNARRLWWLASLFQVVMCMHLGPWMSQGVSATHSGDAPPHSGHILDHLTKRSGHSIMSFPRGLSDDRLPEHEEKVTTLESAHDTSREKLTFTRVEETETNTYEAQDGLYSRSAVQSLKFQHDWSRARPPLGSDSLSPTISPARDFYGFEASPHARAVGLNGSRSALLSSVDLGTAEDGLEFGTGTPLDESAEKSFHRTDRLLHLGSRRLLAQESGPDSSGSSTDEPQKSKDGDSGRATMLTHHNDPEWKGESTPAPSADRGNSTRHETIDRGDGTSMSDTKDDGGQWGSTHRGRQQPDQEQGESELRGQAVQQQGPLISGSDVQDTQRETGVMNPSRWETASTTGGGREAGNTGTSLPSSVGRSAWWGPPHAVSRGTDRSGEIKVKKRSTEQLFQSSRNDHKNRACSDVSIETSRPCVHWQHRGVLPRLRSTFLSPCEGAVMSESAYAQQHVENVCSVASSSSRVADLYKLPTGDRGFFDES</sequence>
<organism evidence="2 3">
    <name type="scientific">Cystoisospora suis</name>
    <dbReference type="NCBI Taxonomy" id="483139"/>
    <lineage>
        <taxon>Eukaryota</taxon>
        <taxon>Sar</taxon>
        <taxon>Alveolata</taxon>
        <taxon>Apicomplexa</taxon>
        <taxon>Conoidasida</taxon>
        <taxon>Coccidia</taxon>
        <taxon>Eucoccidiorida</taxon>
        <taxon>Eimeriorina</taxon>
        <taxon>Sarcocystidae</taxon>
        <taxon>Cystoisospora</taxon>
    </lineage>
</organism>
<feature type="compositionally biased region" description="Polar residues" evidence="1">
    <location>
        <begin position="294"/>
        <end position="303"/>
    </location>
</feature>
<feature type="region of interest" description="Disordered" evidence="1">
    <location>
        <begin position="290"/>
        <end position="467"/>
    </location>
</feature>
<feature type="compositionally biased region" description="Basic and acidic residues" evidence="1">
    <location>
        <begin position="304"/>
        <end position="313"/>
    </location>
</feature>
<proteinExistence type="predicted"/>
<dbReference type="VEuPathDB" id="ToxoDB:CSUI_009296"/>
<gene>
    <name evidence="2" type="ORF">CSUI_009296</name>
</gene>
<feature type="compositionally biased region" description="Polar residues" evidence="1">
    <location>
        <begin position="431"/>
        <end position="441"/>
    </location>
</feature>
<accession>A0A2C6KH65</accession>
<dbReference type="Proteomes" id="UP000221165">
    <property type="component" value="Unassembled WGS sequence"/>
</dbReference>
<feature type="compositionally biased region" description="Polar residues" evidence="1">
    <location>
        <begin position="389"/>
        <end position="403"/>
    </location>
</feature>
<evidence type="ECO:0000313" key="3">
    <source>
        <dbReference type="Proteomes" id="UP000221165"/>
    </source>
</evidence>
<protein>
    <submittedName>
        <fullName evidence="2">Uncharacterized protein</fullName>
    </submittedName>
</protein>
<dbReference type="RefSeq" id="XP_067918612.1">
    <property type="nucleotide sequence ID" value="XM_068069412.1"/>
</dbReference>
<dbReference type="EMBL" id="MIGC01005509">
    <property type="protein sequence ID" value="PHJ16887.1"/>
    <property type="molecule type" value="Genomic_DNA"/>
</dbReference>
<evidence type="ECO:0000313" key="2">
    <source>
        <dbReference type="EMBL" id="PHJ16887.1"/>
    </source>
</evidence>
<comment type="caution">
    <text evidence="2">The sequence shown here is derived from an EMBL/GenBank/DDBJ whole genome shotgun (WGS) entry which is preliminary data.</text>
</comment>
<feature type="compositionally biased region" description="Basic and acidic residues" evidence="1">
    <location>
        <begin position="341"/>
        <end position="363"/>
    </location>
</feature>
<evidence type="ECO:0000256" key="1">
    <source>
        <dbReference type="SAM" id="MobiDB-lite"/>
    </source>
</evidence>
<feature type="compositionally biased region" description="Basic and acidic residues" evidence="1">
    <location>
        <begin position="455"/>
        <end position="467"/>
    </location>
</feature>
<dbReference type="AlphaFoldDB" id="A0A2C6KH65"/>
<reference evidence="2 3" key="1">
    <citation type="journal article" date="2017" name="Int. J. Parasitol.">
        <title>The genome of the protozoan parasite Cystoisospora suis and a reverse vaccinology approach to identify vaccine candidates.</title>
        <authorList>
            <person name="Palmieri N."/>
            <person name="Shrestha A."/>
            <person name="Ruttkowski B."/>
            <person name="Beck T."/>
            <person name="Vogl C."/>
            <person name="Tomley F."/>
            <person name="Blake D.P."/>
            <person name="Joachim A."/>
        </authorList>
    </citation>
    <scope>NUCLEOTIDE SEQUENCE [LARGE SCALE GENOMIC DNA]</scope>
    <source>
        <strain evidence="2 3">Wien I</strain>
    </source>
</reference>
<dbReference type="GeneID" id="94432623"/>